<keyword evidence="4" id="KW-0808">Transferase</keyword>
<evidence type="ECO:0000256" key="4">
    <source>
        <dbReference type="ARBA" id="ARBA00022679"/>
    </source>
</evidence>
<evidence type="ECO:0000256" key="3">
    <source>
        <dbReference type="ARBA" id="ARBA00022676"/>
    </source>
</evidence>
<keyword evidence="7 8" id="KW-0472">Membrane</keyword>
<dbReference type="EMBL" id="MFJE01000021">
    <property type="protein sequence ID" value="OGG14319.1"/>
    <property type="molecule type" value="Genomic_DNA"/>
</dbReference>
<organism evidence="9 10">
    <name type="scientific">Candidatus Gottesmanbacteria bacterium RIFCSPHIGHO2_01_FULL_39_10</name>
    <dbReference type="NCBI Taxonomy" id="1798375"/>
    <lineage>
        <taxon>Bacteria</taxon>
        <taxon>Candidatus Gottesmaniibacteriota</taxon>
    </lineage>
</organism>
<dbReference type="InterPro" id="IPR050297">
    <property type="entry name" value="LipidA_mod_glycosyltrf_83"/>
</dbReference>
<dbReference type="GO" id="GO:0016763">
    <property type="term" value="F:pentosyltransferase activity"/>
    <property type="evidence" value="ECO:0007669"/>
    <property type="project" value="TreeGrafter"/>
</dbReference>
<dbReference type="GO" id="GO:0009103">
    <property type="term" value="P:lipopolysaccharide biosynthetic process"/>
    <property type="evidence" value="ECO:0007669"/>
    <property type="project" value="UniProtKB-ARBA"/>
</dbReference>
<evidence type="ECO:0000256" key="7">
    <source>
        <dbReference type="ARBA" id="ARBA00023136"/>
    </source>
</evidence>
<feature type="transmembrane region" description="Helical" evidence="8">
    <location>
        <begin position="7"/>
        <end position="25"/>
    </location>
</feature>
<feature type="transmembrane region" description="Helical" evidence="8">
    <location>
        <begin position="310"/>
        <end position="330"/>
    </location>
</feature>
<sequence>MNPRWQKILIIAGGILLVYLLWWRLKLGVERYFDIDEFAHMHWSFNIFRGFRPYTDFFDLFPPFLSYILYPLWAIFGNPITVLVEARVMMFVFFVLLSGVVFLIAKGSPPAGGGILGGLLSVIILSFLPIPYDKLLEIRPDLIATFFAFLGMYFFVKRHYLFSGVCYATGIGFVPKVVFFLPAILLVFLFLWMKEKRKDLIRKVLGWGMGFLIPLSILGMVLVLSGDVVGSFLLITKIPSDVQTALSNAYNHNFYMFPSHFFWQNQTYYGLGDKENFPYVVNLIVWISGSVWGVVRLVGFLSKEKTSDQAAGLLLSSSFIFNFVAFTHIFPMKHAQYLITLVPFVAFYFADIVVTILQTLRKRNLEYVGVLVIFLLYIVVLKTTIDMNTPKSLWTNENDLKNIRKIVQVVPSGSYVFDLSGQSLVYRDSYYICCLPYGQYIDVLPKLPSLRESLERTQTKYVFNARLGTLPEEDSRYVTETYKVPLADGLILSR</sequence>
<evidence type="ECO:0000256" key="2">
    <source>
        <dbReference type="ARBA" id="ARBA00022475"/>
    </source>
</evidence>
<keyword evidence="6 8" id="KW-1133">Transmembrane helix</keyword>
<comment type="subcellular location">
    <subcellularLocation>
        <location evidence="1">Cell membrane</location>
        <topology evidence="1">Multi-pass membrane protein</topology>
    </subcellularLocation>
</comment>
<dbReference type="STRING" id="1798375.A2773_03400"/>
<accession>A0A1F5ZPD0</accession>
<evidence type="ECO:0000256" key="6">
    <source>
        <dbReference type="ARBA" id="ARBA00022989"/>
    </source>
</evidence>
<feature type="transmembrane region" description="Helical" evidence="8">
    <location>
        <begin position="60"/>
        <end position="76"/>
    </location>
</feature>
<dbReference type="AlphaFoldDB" id="A0A1F5ZPD0"/>
<dbReference type="PANTHER" id="PTHR33908">
    <property type="entry name" value="MANNOSYLTRANSFERASE YKCB-RELATED"/>
    <property type="match status" value="1"/>
</dbReference>
<dbReference type="PANTHER" id="PTHR33908:SF11">
    <property type="entry name" value="MEMBRANE PROTEIN"/>
    <property type="match status" value="1"/>
</dbReference>
<evidence type="ECO:0000313" key="9">
    <source>
        <dbReference type="EMBL" id="OGG14319.1"/>
    </source>
</evidence>
<feature type="transmembrane region" description="Helical" evidence="8">
    <location>
        <begin position="364"/>
        <end position="381"/>
    </location>
</feature>
<evidence type="ECO:0000256" key="8">
    <source>
        <dbReference type="SAM" id="Phobius"/>
    </source>
</evidence>
<dbReference type="GO" id="GO:0005886">
    <property type="term" value="C:plasma membrane"/>
    <property type="evidence" value="ECO:0007669"/>
    <property type="project" value="UniProtKB-SubCell"/>
</dbReference>
<protein>
    <recommendedName>
        <fullName evidence="11">Glycosyltransferase RgtA/B/C/D-like domain-containing protein</fullName>
    </recommendedName>
</protein>
<feature type="transmembrane region" description="Helical" evidence="8">
    <location>
        <begin position="88"/>
        <end position="105"/>
    </location>
</feature>
<feature type="transmembrane region" description="Helical" evidence="8">
    <location>
        <begin position="204"/>
        <end position="224"/>
    </location>
</feature>
<evidence type="ECO:0000256" key="5">
    <source>
        <dbReference type="ARBA" id="ARBA00022692"/>
    </source>
</evidence>
<evidence type="ECO:0000313" key="10">
    <source>
        <dbReference type="Proteomes" id="UP000177383"/>
    </source>
</evidence>
<feature type="transmembrane region" description="Helical" evidence="8">
    <location>
        <begin position="142"/>
        <end position="161"/>
    </location>
</feature>
<evidence type="ECO:0008006" key="11">
    <source>
        <dbReference type="Google" id="ProtNLM"/>
    </source>
</evidence>
<feature type="transmembrane region" description="Helical" evidence="8">
    <location>
        <begin position="279"/>
        <end position="298"/>
    </location>
</feature>
<reference evidence="9 10" key="1">
    <citation type="journal article" date="2016" name="Nat. Commun.">
        <title>Thousands of microbial genomes shed light on interconnected biogeochemical processes in an aquifer system.</title>
        <authorList>
            <person name="Anantharaman K."/>
            <person name="Brown C.T."/>
            <person name="Hug L.A."/>
            <person name="Sharon I."/>
            <person name="Castelle C.J."/>
            <person name="Probst A.J."/>
            <person name="Thomas B.C."/>
            <person name="Singh A."/>
            <person name="Wilkins M.J."/>
            <person name="Karaoz U."/>
            <person name="Brodie E.L."/>
            <person name="Williams K.H."/>
            <person name="Hubbard S.S."/>
            <person name="Banfield J.F."/>
        </authorList>
    </citation>
    <scope>NUCLEOTIDE SEQUENCE [LARGE SCALE GENOMIC DNA]</scope>
</reference>
<proteinExistence type="predicted"/>
<keyword evidence="3" id="KW-0328">Glycosyltransferase</keyword>
<feature type="transmembrane region" description="Helical" evidence="8">
    <location>
        <begin position="336"/>
        <end position="357"/>
    </location>
</feature>
<comment type="caution">
    <text evidence="9">The sequence shown here is derived from an EMBL/GenBank/DDBJ whole genome shotgun (WGS) entry which is preliminary data.</text>
</comment>
<keyword evidence="5 8" id="KW-0812">Transmembrane</keyword>
<feature type="transmembrane region" description="Helical" evidence="8">
    <location>
        <begin position="173"/>
        <end position="192"/>
    </location>
</feature>
<name>A0A1F5ZPD0_9BACT</name>
<feature type="transmembrane region" description="Helical" evidence="8">
    <location>
        <begin position="111"/>
        <end position="130"/>
    </location>
</feature>
<evidence type="ECO:0000256" key="1">
    <source>
        <dbReference type="ARBA" id="ARBA00004651"/>
    </source>
</evidence>
<dbReference type="Proteomes" id="UP000177383">
    <property type="component" value="Unassembled WGS sequence"/>
</dbReference>
<keyword evidence="2" id="KW-1003">Cell membrane</keyword>
<gene>
    <name evidence="9" type="ORF">A2773_03400</name>
</gene>